<sequence>MEASDQSQAKLTLSFGGIQHAFSVPIEDLSALQDQKDAFLRSRSQASLSETREPCSPAELMLDYLEFLSCRNLPPPLTKPVLLAFSRNFLHNTEIHSLLAKPEYTPQTRRRLVRTYYMAALSAAESHVKESALLDAARQGNFQLAAVFGGQSTANPACVRELAELFAAYTPFLGDLISTAAPTLSALCRLPETKEHFCGRHIDIETWLHDPASIPDGDFIATAPVSCPVVGLLNLAHYAVTCHVLGKTPGELRSHLQGVTGHSQGIVAAVAISLSDSWESFYEAARMTVETLFWIGFECHQRSPRTSVSLDQVQDSLQNGHGRPSCMLSIVGLSRAHIQDILLKLNRSLPEDEQVYLALDNARDSFVVAGPSCSLVHLHTYLRSLKADASIDQTRIPHSLRKPTVQHQFLPISVPFHTPYLQEAARAIKERLFPWRVVSGKLTIPVYDNRTGNDLRKSDNVNLIHTMVDSICWEPCSWPAALGIENISHIVAFGSGGVGELAMRLKDGQGVRVIIGSEFQSRDEEIGTKADLFSPTLLASSTIVGSWGERFRPRLSKSPTGEVKIETKLSRLLDTPPLMVAGMTPTTAAWDFVSAITNAGYHVELAGGGYYDMDAMAVAVKKLVASIPPGRGITCNVIYASPQTLSGQVTLLRRLSSQGLPIDGLTIGAGIPSLEVVSEYIQALGLRHISLKPGSITAIREVIEIAKAHPDFPIILQWTGGRGGGHHSFEDFHAPILRTYGALRRCSNIILVAGSGFGGSEDTYPYLSGTWSAQYGLPAMPFDGILLGSRIMVAKEAHTSPAAKRLITEASGVSDSDWEKTYQEATGGVITVVSEMGQPIHKIATRGVLFWAEMDKTIFSLPRTKRVPELLKRRDYIIKRLNADFAKPWFGQNSKGEPVDLSEMTYIEVLRRLVALMYVSHQSRWIDPSYMTLLMDVSVRILERFSIVDELDDALVLREPHRFVENIVRLCPPAAHDILSPEDVAWFLLRCKARGQKPVNFIPALDDDFETFFKKDSLWQSEDVDALIDQDAGRCCILHGPVAAQYSQDRDEPAKEILDGITQSWIDMIRHDFYPGGVTPSSDSGSLSSESWSVLTPDLTSRDESALLDIIPEMQAYCPSISSLGRSGSPWIHALLSDEFILQGRDRRPNPCRRVFHFGPGGSLQFDRAKSEITVSMENHAGNRSVMRIVCENGADISVDLQQPSAYTDEMVSLPLKFQYDPGMVPVGISEVMEGRNERIKSFYSKVWFGEDICRGMNARSVFHGSEMALTEAMHRDLLSTVSLAYPHSETALSGVDVFPISVGMFPVWDAMARPLVVNDIDGDLLRLVHESNTFEYCEASTPLRVGDVVSSTAAVRAVYIEDAGKHVVVEASIERSGKPVMKVVSTFLFKGVFNDWNSTFKTNKEPELVLDVQSDLDELVLRDREWLLLHDPSQSLVGCSLLFRLETQVTWKNRNTYRSLDVSGLVFLQQASDDLKEIGAVAFHAGECVGNPVLSFLQRKGSPATSPTPLTSPGWPGVSSLEVQLPTSNEMYTRTSRDYNPIHVSPLFSQWADLPGTITQGMYTSAISAAVLEHLALNGDRRRFRRFSARFTDMVLPGDRLLVNVKHVGSIQGRMLFNVSAFKQATNNMVLEAEAELEQPPTAFFFTGQGSQKPNMGMDLYNSSPVAKAIWDEADKYIFETYGWSILDIVKNNPKTLTIHFRGKHGRKIRANYLSMENKTVTPDGQIVKKPILPGLTDQTQSYTFTEPSGLLFFSTFAQPSIVVMEKATFEDMRSKGLIPQSAVFAGHSLGEYGALLAFSGFMSVRNLVDLVFYRGLSMQFAMERDERGETNFGMVAASPQRVGKFFTESHLRSLVQMISIASHELLEMVNLNIENEQYVCAGTLHNLHVLGQLLDHLSQDTETQLLLEEMSTTEDRTTTKLYKLILKSIPATKKLPMPIRLQRGRCTIPIPGIDVPFHSSYLRSTVSSYRKILQQYISEEDVHLERLVGRWIPNVTAKPFMADEGYVREVFNITQSPILKEMLEL</sequence>
<evidence type="ECO:0000313" key="20">
    <source>
        <dbReference type="EMBL" id="QGA67211.1"/>
    </source>
</evidence>
<dbReference type="InterPro" id="IPR013565">
    <property type="entry name" value="Fas1/AflB-like_central"/>
</dbReference>
<evidence type="ECO:0000256" key="18">
    <source>
        <dbReference type="PIRSR" id="PIRSR005562-1"/>
    </source>
</evidence>
<comment type="catalytic activity">
    <reaction evidence="13">
        <text>holo-[ACP] + malonyl-CoA = malonyl-[ACP] + CoA</text>
        <dbReference type="Rhea" id="RHEA:41792"/>
        <dbReference type="Rhea" id="RHEA-COMP:9623"/>
        <dbReference type="Rhea" id="RHEA-COMP:9685"/>
        <dbReference type="ChEBI" id="CHEBI:57287"/>
        <dbReference type="ChEBI" id="CHEBI:57384"/>
        <dbReference type="ChEBI" id="CHEBI:64479"/>
        <dbReference type="ChEBI" id="CHEBI:78449"/>
        <dbReference type="EC" id="2.3.1.39"/>
    </reaction>
</comment>
<evidence type="ECO:0000259" key="19">
    <source>
        <dbReference type="SMART" id="SM00827"/>
    </source>
</evidence>
<dbReference type="Pfam" id="PF17951">
    <property type="entry name" value="FAS_meander"/>
    <property type="match status" value="1"/>
</dbReference>
<dbReference type="InterPro" id="IPR039569">
    <property type="entry name" value="FAS1-like_DH_region"/>
</dbReference>
<dbReference type="PANTHER" id="PTHR10982:SF21">
    <property type="entry name" value="FATTY ACID SYNTHASE SUBUNIT BETA"/>
    <property type="match status" value="1"/>
</dbReference>
<dbReference type="InterPro" id="IPR013785">
    <property type="entry name" value="Aldolase_TIM"/>
</dbReference>
<evidence type="ECO:0000256" key="1">
    <source>
        <dbReference type="ARBA" id="ARBA00001055"/>
    </source>
</evidence>
<dbReference type="FunFam" id="1.20.930.70:FF:000001">
    <property type="entry name" value="Fatty acid synthase beta subunit dehydratase"/>
    <property type="match status" value="1"/>
</dbReference>
<accession>A0A5Q0TMM4</accession>
<dbReference type="GO" id="GO:0004313">
    <property type="term" value="F:[acyl-carrier-protein] S-acetyltransferase activity"/>
    <property type="evidence" value="ECO:0007669"/>
    <property type="project" value="UniProtKB-EC"/>
</dbReference>
<evidence type="ECO:0000256" key="14">
    <source>
        <dbReference type="ARBA" id="ARBA00048536"/>
    </source>
</evidence>
<evidence type="ECO:0000256" key="8">
    <source>
        <dbReference type="ARBA" id="ARBA00023027"/>
    </source>
</evidence>
<dbReference type="Pfam" id="PF17828">
    <property type="entry name" value="FAS_N"/>
    <property type="match status" value="1"/>
</dbReference>
<dbReference type="GO" id="GO:0004318">
    <property type="term" value="F:enoyl-[acyl-carrier-protein] reductase (NADH) activity"/>
    <property type="evidence" value="ECO:0007669"/>
    <property type="project" value="UniProtKB-UniRule"/>
</dbReference>
<dbReference type="Gene3D" id="1.20.1050.120">
    <property type="match status" value="1"/>
</dbReference>
<organism evidence="21">
    <name type="scientific">Monascus purpureus</name>
    <name type="common">Red mold</name>
    <name type="synonym">Monascus anka</name>
    <dbReference type="NCBI Taxonomy" id="5098"/>
    <lineage>
        <taxon>Eukaryota</taxon>
        <taxon>Fungi</taxon>
        <taxon>Dikarya</taxon>
        <taxon>Ascomycota</taxon>
        <taxon>Pezizomycotina</taxon>
        <taxon>Eurotiomycetes</taxon>
        <taxon>Eurotiomycetidae</taxon>
        <taxon>Eurotiales</taxon>
        <taxon>Aspergillaceae</taxon>
        <taxon>Monascus</taxon>
    </lineage>
</organism>
<dbReference type="FunFam" id="3.20.20.70:FF:000078">
    <property type="entry name" value="Fatty acid synthase beta subunit dehydratase"/>
    <property type="match status" value="1"/>
</dbReference>
<dbReference type="SUPFAM" id="SSF51412">
    <property type="entry name" value="Inosine monophosphate dehydrogenase (IMPDH)"/>
    <property type="match status" value="1"/>
</dbReference>
<evidence type="ECO:0000256" key="5">
    <source>
        <dbReference type="ARBA" id="ARBA00022801"/>
    </source>
</evidence>
<dbReference type="GO" id="GO:0006633">
    <property type="term" value="P:fatty acid biosynthetic process"/>
    <property type="evidence" value="ECO:0007669"/>
    <property type="project" value="InterPro"/>
</dbReference>
<feature type="active site" description="For acetyltransferase activity" evidence="18">
    <location>
        <position position="263"/>
    </location>
</feature>
<comment type="subunit">
    <text evidence="11">[Alpha(6)beta(6)] hexamers of two multifunctional subunits (alpha and beta).</text>
</comment>
<keyword evidence="9" id="KW-0456">Lyase</keyword>
<dbReference type="InterPro" id="IPR014043">
    <property type="entry name" value="Acyl_transferase_dom"/>
</dbReference>
<dbReference type="Gene3D" id="6.20.240.10">
    <property type="match status" value="1"/>
</dbReference>
<dbReference type="Gene3D" id="3.30.1120.100">
    <property type="match status" value="1"/>
</dbReference>
<proteinExistence type="inferred from homology"/>
<comment type="catalytic activity">
    <reaction evidence="12">
        <text>acetyl-CoA + n malonyl-CoA + 2n NADPH + 4n H(+) = a long-chain-acyl-CoA + n CoA + n CO2 + 2n NADP(+).</text>
        <dbReference type="EC" id="2.3.1.86"/>
    </reaction>
</comment>
<dbReference type="Pfam" id="PF08354">
    <property type="entry name" value="Fas1-AflB-like_hel"/>
    <property type="match status" value="1"/>
</dbReference>
<evidence type="ECO:0000256" key="4">
    <source>
        <dbReference type="ARBA" id="ARBA00022679"/>
    </source>
</evidence>
<dbReference type="EMBL" id="MK764694">
    <property type="protein sequence ID" value="QGA67227.1"/>
    <property type="molecule type" value="Genomic_DNA"/>
</dbReference>
<feature type="active site" description="For malonyltransferase activity" evidence="18">
    <location>
        <position position="1790"/>
    </location>
</feature>
<dbReference type="CDD" id="cd03447">
    <property type="entry name" value="FAS_MaoC"/>
    <property type="match status" value="1"/>
</dbReference>
<evidence type="ECO:0000256" key="10">
    <source>
        <dbReference type="ARBA" id="ARBA00023268"/>
    </source>
</evidence>
<dbReference type="Gene3D" id="1.20.930.70">
    <property type="match status" value="1"/>
</dbReference>
<dbReference type="Pfam" id="PF01575">
    <property type="entry name" value="MaoC_dehydratas"/>
    <property type="match status" value="1"/>
</dbReference>
<dbReference type="InterPro" id="IPR029069">
    <property type="entry name" value="HotDog_dom_sf"/>
</dbReference>
<dbReference type="InterPro" id="IPR001227">
    <property type="entry name" value="Ac_transferase_dom_sf"/>
</dbReference>
<dbReference type="FunFam" id="3.40.366.10:FF:000006">
    <property type="entry name" value="Fatty acid synthase beta subunit dehydratase"/>
    <property type="match status" value="1"/>
</dbReference>
<dbReference type="InterPro" id="IPR016452">
    <property type="entry name" value="Fas1/AflB-like"/>
</dbReference>
<dbReference type="InterPro" id="IPR050830">
    <property type="entry name" value="Fungal_FAS"/>
</dbReference>
<keyword evidence="7 17" id="KW-0560">Oxidoreductase</keyword>
<dbReference type="Gene3D" id="3.40.366.10">
    <property type="entry name" value="Malonyl-Coenzyme A Acyl Carrier Protein, domain 2"/>
    <property type="match status" value="3"/>
</dbReference>
<dbReference type="InterPro" id="IPR040883">
    <property type="entry name" value="FAS_meander"/>
</dbReference>
<dbReference type="Gene3D" id="6.10.60.10">
    <property type="match status" value="1"/>
</dbReference>
<dbReference type="SUPFAM" id="SSF52151">
    <property type="entry name" value="FabD/lysophospholipase-like"/>
    <property type="match status" value="2"/>
</dbReference>
<evidence type="ECO:0000256" key="9">
    <source>
        <dbReference type="ARBA" id="ARBA00023239"/>
    </source>
</evidence>
<evidence type="ECO:0000256" key="17">
    <source>
        <dbReference type="PIRNR" id="PIRNR005562"/>
    </source>
</evidence>
<comment type="catalytic activity">
    <reaction evidence="16">
        <text>holo-[ACP] + acetyl-CoA = acetyl-[ACP] + CoA</text>
        <dbReference type="Rhea" id="RHEA:41788"/>
        <dbReference type="Rhea" id="RHEA-COMP:9621"/>
        <dbReference type="Rhea" id="RHEA-COMP:9685"/>
        <dbReference type="ChEBI" id="CHEBI:57287"/>
        <dbReference type="ChEBI" id="CHEBI:57288"/>
        <dbReference type="ChEBI" id="CHEBI:64479"/>
        <dbReference type="ChEBI" id="CHEBI:78446"/>
        <dbReference type="EC" id="2.3.1.38"/>
    </reaction>
</comment>
<evidence type="ECO:0000256" key="15">
    <source>
        <dbReference type="ARBA" id="ARBA00048572"/>
    </source>
</evidence>
<dbReference type="GO" id="GO:0016297">
    <property type="term" value="F:fatty acyl-[ACP] hydrolase activity"/>
    <property type="evidence" value="ECO:0007669"/>
    <property type="project" value="UniProtKB-EC"/>
</dbReference>
<comment type="pathway">
    <text evidence="2">Secondary metabolite biosynthesis.</text>
</comment>
<dbReference type="InterPro" id="IPR002539">
    <property type="entry name" value="MaoC-like_dom"/>
</dbReference>
<dbReference type="PANTHER" id="PTHR10982">
    <property type="entry name" value="MALONYL COA-ACYL CARRIER PROTEIN TRANSACYLASE"/>
    <property type="match status" value="1"/>
</dbReference>
<dbReference type="GO" id="GO:0004314">
    <property type="term" value="F:[acyl-carrier-protein] S-malonyltransferase activity"/>
    <property type="evidence" value="ECO:0007669"/>
    <property type="project" value="UniProtKB-EC"/>
</dbReference>
<dbReference type="PRINTS" id="PR01483">
    <property type="entry name" value="FASYNTHASE"/>
</dbReference>
<dbReference type="Gene3D" id="3.30.70.3330">
    <property type="match status" value="1"/>
</dbReference>
<dbReference type="SMART" id="SM00827">
    <property type="entry name" value="PKS_AT"/>
    <property type="match status" value="1"/>
</dbReference>
<dbReference type="Pfam" id="PF00698">
    <property type="entry name" value="Acyl_transf_1"/>
    <property type="match status" value="1"/>
</dbReference>
<dbReference type="Gene3D" id="3.20.20.70">
    <property type="entry name" value="Aldolase class I"/>
    <property type="match status" value="1"/>
</dbReference>
<dbReference type="Pfam" id="PF13452">
    <property type="entry name" value="FAS1_DH_region"/>
    <property type="match status" value="1"/>
</dbReference>
<comment type="similarity">
    <text evidence="3 17">Belongs to the fungal fatty acid synthetase subunit beta family.</text>
</comment>
<evidence type="ECO:0000256" key="13">
    <source>
        <dbReference type="ARBA" id="ARBA00048462"/>
    </source>
</evidence>
<protein>
    <submittedName>
        <fullName evidence="21">FAS subunit beta</fullName>
    </submittedName>
</protein>
<evidence type="ECO:0000313" key="21">
    <source>
        <dbReference type="EMBL" id="QGA67227.1"/>
    </source>
</evidence>
<dbReference type="PIRSF" id="PIRSF005562">
    <property type="entry name" value="FAS_yeast_beta"/>
    <property type="match status" value="1"/>
</dbReference>
<dbReference type="InterPro" id="IPR041099">
    <property type="entry name" value="FAS1_N"/>
</dbReference>
<evidence type="ECO:0000256" key="16">
    <source>
        <dbReference type="ARBA" id="ARBA00048835"/>
    </source>
</evidence>
<dbReference type="GO" id="GO:0004312">
    <property type="term" value="F:fatty acid synthase activity"/>
    <property type="evidence" value="ECO:0007669"/>
    <property type="project" value="InterPro"/>
</dbReference>
<evidence type="ECO:0000256" key="7">
    <source>
        <dbReference type="ARBA" id="ARBA00023002"/>
    </source>
</evidence>
<dbReference type="GO" id="GO:0004321">
    <property type="term" value="F:fatty-acyl-CoA synthase activity"/>
    <property type="evidence" value="ECO:0007669"/>
    <property type="project" value="UniProtKB-EC"/>
</dbReference>
<keyword evidence="5 17" id="KW-0378">Hydrolase</keyword>
<evidence type="ECO:0000256" key="11">
    <source>
        <dbReference type="ARBA" id="ARBA00033756"/>
    </source>
</evidence>
<dbReference type="InterPro" id="IPR003965">
    <property type="entry name" value="Fatty_acid_synthase"/>
</dbReference>
<dbReference type="InterPro" id="IPR032088">
    <property type="entry name" value="SAT"/>
</dbReference>
<keyword evidence="10" id="KW-0511">Multifunctional enzyme</keyword>
<name>A0A5Q0TMM4_MONPU</name>
<evidence type="ECO:0000256" key="6">
    <source>
        <dbReference type="ARBA" id="ARBA00022857"/>
    </source>
</evidence>
<dbReference type="GO" id="GO:0005835">
    <property type="term" value="C:fatty acid synthase complex"/>
    <property type="evidence" value="ECO:0007669"/>
    <property type="project" value="UniProtKB-UniRule"/>
</dbReference>
<evidence type="ECO:0000256" key="3">
    <source>
        <dbReference type="ARBA" id="ARBA00010009"/>
    </source>
</evidence>
<keyword evidence="8 17" id="KW-0520">NAD</keyword>
<comment type="catalytic activity">
    <reaction evidence="15">
        <text>a 2,3-saturated acyl-[ACP] + NAD(+) = a (2E)-enoyl-[ACP] + NADH + H(+)</text>
        <dbReference type="Rhea" id="RHEA:10240"/>
        <dbReference type="Rhea" id="RHEA-COMP:9925"/>
        <dbReference type="Rhea" id="RHEA-COMP:9926"/>
        <dbReference type="ChEBI" id="CHEBI:15378"/>
        <dbReference type="ChEBI" id="CHEBI:57540"/>
        <dbReference type="ChEBI" id="CHEBI:57945"/>
        <dbReference type="ChEBI" id="CHEBI:78784"/>
        <dbReference type="ChEBI" id="CHEBI:78785"/>
        <dbReference type="EC" id="1.3.1.9"/>
    </reaction>
</comment>
<dbReference type="InterPro" id="IPR016035">
    <property type="entry name" value="Acyl_Trfase/lysoPLipase"/>
</dbReference>
<comment type="catalytic activity">
    <reaction evidence="1">
        <text>a (3R)-hydroxyacyl-[ACP] = a (2E)-enoyl-[ACP] + H2O</text>
        <dbReference type="Rhea" id="RHEA:13097"/>
        <dbReference type="Rhea" id="RHEA-COMP:9925"/>
        <dbReference type="Rhea" id="RHEA-COMP:9945"/>
        <dbReference type="ChEBI" id="CHEBI:15377"/>
        <dbReference type="ChEBI" id="CHEBI:78784"/>
        <dbReference type="ChEBI" id="CHEBI:78827"/>
        <dbReference type="EC" id="4.2.1.59"/>
    </reaction>
</comment>
<reference evidence="20" key="1">
    <citation type="submission" date="2019-04" db="EMBL/GenBank/DDBJ databases">
        <authorList>
            <person name="Wang Y."/>
            <person name="Guo X."/>
            <person name="Ma X."/>
            <person name="Chen M."/>
        </authorList>
    </citation>
    <scope>NUCLEOTIDE SEQUENCE</scope>
    <source>
        <strain evidence="20">CGMCC 3.4811</strain>
    </source>
</reference>
<dbReference type="SUPFAM" id="SSF54637">
    <property type="entry name" value="Thioesterase/thiol ester dehydrase-isomerase"/>
    <property type="match status" value="2"/>
</dbReference>
<dbReference type="Pfam" id="PF16073">
    <property type="entry name" value="SAT"/>
    <property type="match status" value="1"/>
</dbReference>
<evidence type="ECO:0000256" key="12">
    <source>
        <dbReference type="ARBA" id="ARBA00048237"/>
    </source>
</evidence>
<dbReference type="GO" id="GO:0019171">
    <property type="term" value="F:(3R)-hydroxyacyl-[acyl-carrier-protein] dehydratase activity"/>
    <property type="evidence" value="ECO:0007669"/>
    <property type="project" value="UniProtKB-EC"/>
</dbReference>
<dbReference type="Gene3D" id="6.10.140.1400">
    <property type="match status" value="1"/>
</dbReference>
<keyword evidence="6 17" id="KW-0521">NADP</keyword>
<dbReference type="EMBL" id="MK764693">
    <property type="protein sequence ID" value="QGA67211.1"/>
    <property type="molecule type" value="Genomic_DNA"/>
</dbReference>
<evidence type="ECO:0000256" key="2">
    <source>
        <dbReference type="ARBA" id="ARBA00005179"/>
    </source>
</evidence>
<dbReference type="OrthoDB" id="4251012at2759"/>
<comment type="catalytic activity">
    <reaction evidence="14">
        <text>(9Z)-octadecenoyl-[ACP] + H2O = (9Z)-octadecenoate + holo-[ACP] + H(+)</text>
        <dbReference type="Rhea" id="RHEA:15057"/>
        <dbReference type="Rhea" id="RHEA-COMP:9685"/>
        <dbReference type="Rhea" id="RHEA-COMP:9924"/>
        <dbReference type="ChEBI" id="CHEBI:15377"/>
        <dbReference type="ChEBI" id="CHEBI:15378"/>
        <dbReference type="ChEBI" id="CHEBI:30823"/>
        <dbReference type="ChEBI" id="CHEBI:64479"/>
        <dbReference type="ChEBI" id="CHEBI:78783"/>
        <dbReference type="EC" id="3.1.2.14"/>
    </reaction>
</comment>
<feature type="domain" description="Malonyl-CoA:ACP transacylase (MAT)" evidence="19">
    <location>
        <begin position="1646"/>
        <end position="1967"/>
    </location>
</feature>
<dbReference type="Gene3D" id="3.10.129.10">
    <property type="entry name" value="Hotdog Thioesterase"/>
    <property type="match status" value="2"/>
</dbReference>
<reference evidence="21" key="2">
    <citation type="submission" date="2019-04" db="EMBL/GenBank/DDBJ databases">
        <authorList>
            <person name="Guo X."/>
            <person name="Ma X."/>
            <person name="Chen M."/>
            <person name="Wang Y."/>
        </authorList>
    </citation>
    <scope>NUCLEOTIDE SEQUENCE</scope>
    <source>
        <strain evidence="21">CGMCC 3.19586</strain>
    </source>
</reference>
<dbReference type="Pfam" id="PF22235">
    <property type="entry name" value="FAS1_thioest_ins"/>
    <property type="match status" value="1"/>
</dbReference>
<keyword evidence="4 17" id="KW-0808">Transferase</keyword>
<gene>
    <name evidence="21" type="primary">MPsGeK</name>
</gene>